<dbReference type="Pfam" id="PF07244">
    <property type="entry name" value="POTRA"/>
    <property type="match status" value="1"/>
</dbReference>
<dbReference type="AlphaFoldDB" id="A0A6M8HUD0"/>
<dbReference type="InterPro" id="IPR034746">
    <property type="entry name" value="POTRA"/>
</dbReference>
<dbReference type="KEGG" id="lck:HN018_19665"/>
<dbReference type="GO" id="GO:0019867">
    <property type="term" value="C:outer membrane"/>
    <property type="evidence" value="ECO:0007669"/>
    <property type="project" value="InterPro"/>
</dbReference>
<evidence type="ECO:0000259" key="4">
    <source>
        <dbReference type="PROSITE" id="PS51779"/>
    </source>
</evidence>
<name>A0A6M8HUD0_9PROT</name>
<evidence type="ECO:0000256" key="3">
    <source>
        <dbReference type="SAM" id="SignalP"/>
    </source>
</evidence>
<evidence type="ECO:0000313" key="5">
    <source>
        <dbReference type="EMBL" id="QKE91952.1"/>
    </source>
</evidence>
<dbReference type="InterPro" id="IPR010827">
    <property type="entry name" value="BamA/TamA_POTRA"/>
</dbReference>
<keyword evidence="3" id="KW-0732">Signal</keyword>
<evidence type="ECO:0000313" key="6">
    <source>
        <dbReference type="Proteomes" id="UP000500767"/>
    </source>
</evidence>
<evidence type="ECO:0000256" key="1">
    <source>
        <dbReference type="ARBA" id="ARBA00004370"/>
    </source>
</evidence>
<gene>
    <name evidence="5" type="ORF">HN018_19665</name>
</gene>
<reference evidence="5 6" key="1">
    <citation type="journal article" date="2014" name="World J. Microbiol. Biotechnol.">
        <title>Biodiversity and physiological characteristics of Antarctic and Arctic lichens-associated bacteria.</title>
        <authorList>
            <person name="Lee Y.M."/>
            <person name="Kim E.H."/>
            <person name="Lee H.K."/>
            <person name="Hong S.G."/>
        </authorList>
    </citation>
    <scope>NUCLEOTIDE SEQUENCE [LARGE SCALE GENOMIC DNA]</scope>
    <source>
        <strain evidence="5 6">PAMC 26569</strain>
    </source>
</reference>
<accession>A0A6M8HUD0</accession>
<sequence length="206" mass="21710">MMKTGKFLAVLLGCAAVPLAMPVMKTAAYAQDKAATGSYTLTKVTFKGNVQVPTAELLAALPVQVGQTIDQAGAKENVAAIGQVYQKHNVGTNITQSMTIIHHTKAIIAYTFVEQAPLAPTVVHVGITVDHVSVTGNARIKTPAILAAANIKPGQTVTNETIKAAQDAISALYKKSNIGSVVSTDWTNTTPQHVDMVFKVTEKADE</sequence>
<dbReference type="Gene3D" id="3.10.20.310">
    <property type="entry name" value="membrane protein fhac"/>
    <property type="match status" value="2"/>
</dbReference>
<proteinExistence type="predicted"/>
<organism evidence="5 6">
    <name type="scientific">Lichenicola cladoniae</name>
    <dbReference type="NCBI Taxonomy" id="1484109"/>
    <lineage>
        <taxon>Bacteria</taxon>
        <taxon>Pseudomonadati</taxon>
        <taxon>Pseudomonadota</taxon>
        <taxon>Alphaproteobacteria</taxon>
        <taxon>Acetobacterales</taxon>
        <taxon>Acetobacteraceae</taxon>
        <taxon>Lichenicola</taxon>
    </lineage>
</organism>
<feature type="chain" id="PRO_5026868273" description="POTRA domain-containing protein" evidence="3">
    <location>
        <begin position="31"/>
        <end position="206"/>
    </location>
</feature>
<dbReference type="Proteomes" id="UP000500767">
    <property type="component" value="Chromosome"/>
</dbReference>
<protein>
    <recommendedName>
        <fullName evidence="4">POTRA domain-containing protein</fullName>
    </recommendedName>
</protein>
<evidence type="ECO:0000256" key="2">
    <source>
        <dbReference type="ARBA" id="ARBA00023136"/>
    </source>
</evidence>
<dbReference type="PROSITE" id="PS51779">
    <property type="entry name" value="POTRA"/>
    <property type="match status" value="1"/>
</dbReference>
<dbReference type="EMBL" id="CP053708">
    <property type="protein sequence ID" value="QKE91952.1"/>
    <property type="molecule type" value="Genomic_DNA"/>
</dbReference>
<dbReference type="RefSeq" id="WP_171833634.1">
    <property type="nucleotide sequence ID" value="NZ_CP053708.1"/>
</dbReference>
<keyword evidence="6" id="KW-1185">Reference proteome</keyword>
<feature type="signal peptide" evidence="3">
    <location>
        <begin position="1"/>
        <end position="30"/>
    </location>
</feature>
<keyword evidence="2" id="KW-0472">Membrane</keyword>
<comment type="subcellular location">
    <subcellularLocation>
        <location evidence="1">Membrane</location>
    </subcellularLocation>
</comment>
<feature type="domain" description="POTRA" evidence="4">
    <location>
        <begin position="127"/>
        <end position="203"/>
    </location>
</feature>